<protein>
    <recommendedName>
        <fullName evidence="2">BTB domain-containing protein</fullName>
    </recommendedName>
</protein>
<evidence type="ECO:0000313" key="4">
    <source>
        <dbReference type="Proteomes" id="UP001605036"/>
    </source>
</evidence>
<feature type="domain" description="BTB" evidence="2">
    <location>
        <begin position="49"/>
        <end position="117"/>
    </location>
</feature>
<dbReference type="SMART" id="SM00225">
    <property type="entry name" value="BTB"/>
    <property type="match status" value="1"/>
</dbReference>
<dbReference type="InterPro" id="IPR011333">
    <property type="entry name" value="SKP1/BTB/POZ_sf"/>
</dbReference>
<name>A0ABD1YTP7_9MARC</name>
<keyword evidence="4" id="KW-1185">Reference proteome</keyword>
<dbReference type="PANTHER" id="PTHR24410">
    <property type="entry name" value="HL07962P-RELATED"/>
    <property type="match status" value="1"/>
</dbReference>
<proteinExistence type="predicted"/>
<dbReference type="InterPro" id="IPR051481">
    <property type="entry name" value="BTB-POZ/Galectin-3-binding"/>
</dbReference>
<accession>A0ABD1YTP7</accession>
<dbReference type="PANTHER" id="PTHR24410:SF23">
    <property type="entry name" value="BTB DOMAIN-CONTAINING PROTEIN-RELATED"/>
    <property type="match status" value="1"/>
</dbReference>
<comment type="caution">
    <text evidence="3">The sequence shown here is derived from an EMBL/GenBank/DDBJ whole genome shotgun (WGS) entry which is preliminary data.</text>
</comment>
<dbReference type="EMBL" id="JBHFFA010000003">
    <property type="protein sequence ID" value="KAL2633072.1"/>
    <property type="molecule type" value="Genomic_DNA"/>
</dbReference>
<dbReference type="Pfam" id="PF00651">
    <property type="entry name" value="BTB"/>
    <property type="match status" value="1"/>
</dbReference>
<dbReference type="SUPFAM" id="SSF54695">
    <property type="entry name" value="POZ domain"/>
    <property type="match status" value="1"/>
</dbReference>
<comment type="pathway">
    <text evidence="1">Protein modification; protein ubiquitination.</text>
</comment>
<sequence length="447" mass="50656">MAYMPMEEVYSEHEESFTRLDINYAILRKSAYSALTQDMLKMLNNPDSSDMAFRCQDGVKVYACRMLLVSRSSMLRNMLTNGMAESKMSEILLQEIPSPVLLIILEFLYTGWIKPNSIQKQAALYAAESPVPYWKIMLEIVRAARFFLLKSVEDIIIQKLWSEAKSLVEPETQVAKAALRLSIATDFMASVGDDSSSSSDLRVICLKLVKVLQSRNDTEGPGTVSDNLDSFSERAFQFFLQNSRSNRDNDGTLTIEEYKRFRQVILWCATQCLEPGGQLTEINVPTADCALSILKADVDEADVDSVLTPRSIGFSVLWERVKGTLESKLTTTSLDQLLSAIDLNRIHPELLIRVIEKLNIFPTCTLAKTFRVQALARSRLEKENLLLGKRMRSQAEFSLGAGPPWRGERSKSFRPVCREYPWARDISPPSPVFNRWRIDMSEDENGC</sequence>
<gene>
    <name evidence="3" type="ORF">R1flu_004551</name>
</gene>
<dbReference type="Gene3D" id="3.30.710.10">
    <property type="entry name" value="Potassium Channel Kv1.1, Chain A"/>
    <property type="match status" value="1"/>
</dbReference>
<dbReference type="AlphaFoldDB" id="A0ABD1YTP7"/>
<evidence type="ECO:0000256" key="1">
    <source>
        <dbReference type="ARBA" id="ARBA00004906"/>
    </source>
</evidence>
<dbReference type="Proteomes" id="UP001605036">
    <property type="component" value="Unassembled WGS sequence"/>
</dbReference>
<dbReference type="CDD" id="cd18186">
    <property type="entry name" value="BTB_POZ_ZBTB_KLHL-like"/>
    <property type="match status" value="1"/>
</dbReference>
<organism evidence="3 4">
    <name type="scientific">Riccia fluitans</name>
    <dbReference type="NCBI Taxonomy" id="41844"/>
    <lineage>
        <taxon>Eukaryota</taxon>
        <taxon>Viridiplantae</taxon>
        <taxon>Streptophyta</taxon>
        <taxon>Embryophyta</taxon>
        <taxon>Marchantiophyta</taxon>
        <taxon>Marchantiopsida</taxon>
        <taxon>Marchantiidae</taxon>
        <taxon>Marchantiales</taxon>
        <taxon>Ricciaceae</taxon>
        <taxon>Riccia</taxon>
    </lineage>
</organism>
<evidence type="ECO:0000313" key="3">
    <source>
        <dbReference type="EMBL" id="KAL2633072.1"/>
    </source>
</evidence>
<reference evidence="3 4" key="1">
    <citation type="submission" date="2024-09" db="EMBL/GenBank/DDBJ databases">
        <title>Chromosome-scale assembly of Riccia fluitans.</title>
        <authorList>
            <person name="Paukszto L."/>
            <person name="Sawicki J."/>
            <person name="Karawczyk K."/>
            <person name="Piernik-Szablinska J."/>
            <person name="Szczecinska M."/>
            <person name="Mazdziarz M."/>
        </authorList>
    </citation>
    <scope>NUCLEOTIDE SEQUENCE [LARGE SCALE GENOMIC DNA]</scope>
    <source>
        <strain evidence="3">Rf_01</strain>
        <tissue evidence="3">Aerial parts of the thallus</tissue>
    </source>
</reference>
<evidence type="ECO:0000259" key="2">
    <source>
        <dbReference type="PROSITE" id="PS50097"/>
    </source>
</evidence>
<dbReference type="PROSITE" id="PS50097">
    <property type="entry name" value="BTB"/>
    <property type="match status" value="1"/>
</dbReference>
<dbReference type="InterPro" id="IPR000210">
    <property type="entry name" value="BTB/POZ_dom"/>
</dbReference>